<dbReference type="AlphaFoldDB" id="A0A5Q2THV7"/>
<proteinExistence type="predicted"/>
<name>A0A5Q2THV7_9BACI</name>
<dbReference type="Gene3D" id="3.60.15.10">
    <property type="entry name" value="Ribonuclease Z/Hydroxyacylglutathione hydrolase-like"/>
    <property type="match status" value="2"/>
</dbReference>
<dbReference type="SUPFAM" id="SSF56281">
    <property type="entry name" value="Metallo-hydrolase/oxidoreductase"/>
    <property type="match status" value="2"/>
</dbReference>
<dbReference type="Pfam" id="PF00753">
    <property type="entry name" value="Lactamase_B"/>
    <property type="match status" value="2"/>
</dbReference>
<keyword evidence="3" id="KW-1185">Reference proteome</keyword>
<dbReference type="EMBL" id="CP045915">
    <property type="protein sequence ID" value="QGH33632.1"/>
    <property type="molecule type" value="Genomic_DNA"/>
</dbReference>
<dbReference type="Proteomes" id="UP000339690">
    <property type="component" value="Chromosome"/>
</dbReference>
<dbReference type="SMART" id="SM00849">
    <property type="entry name" value="Lactamase_B"/>
    <property type="match status" value="2"/>
</dbReference>
<accession>A0A5Q2THV7</accession>
<dbReference type="InterPro" id="IPR001279">
    <property type="entry name" value="Metallo-B-lactamas"/>
</dbReference>
<keyword evidence="2" id="KW-0378">Hydrolase</keyword>
<dbReference type="PANTHER" id="PTHR23131">
    <property type="entry name" value="ENDORIBONUCLEASE LACTB2"/>
    <property type="match status" value="1"/>
</dbReference>
<dbReference type="InterPro" id="IPR036866">
    <property type="entry name" value="RibonucZ/Hydroxyglut_hydro"/>
</dbReference>
<feature type="domain" description="Metallo-beta-lactamase" evidence="1">
    <location>
        <begin position="260"/>
        <end position="458"/>
    </location>
</feature>
<organism evidence="2 3">
    <name type="scientific">Gracilibacillus salitolerans</name>
    <dbReference type="NCBI Taxonomy" id="2663022"/>
    <lineage>
        <taxon>Bacteria</taxon>
        <taxon>Bacillati</taxon>
        <taxon>Bacillota</taxon>
        <taxon>Bacilli</taxon>
        <taxon>Bacillales</taxon>
        <taxon>Bacillaceae</taxon>
        <taxon>Gracilibacillus</taxon>
    </lineage>
</organism>
<sequence>MQKITDYLYSYEDSCHVYILKNDDSAILIDFGSGSVLDELPAIGVEKVTDILVTHHHRDQIQGLPAVERKGINIWVPHVEQDLITFIDSHWQVREVDNNYNMRQDRFSILNSVKTAKPMQDYGTLKIGDFTIEVLPTPGHTTGSVSFIVECQGQNFAFTGDLIAGSGKAWSLAATQWSYNGGEGIPYSILSLLDLRERNLSALYPSHGTIMDNPVEAIDQLVEKLSQLMQVRNQNPRLFQLRDKPFENITPHLLSNRTSMSNSYVLLSESKKALIIDYGYDFTAGIGLGSDRASRRPWLYNIEKLKQDYDVEQIDVVLPTHFHDDHVAGINLLNEIEGTQVWCPENFADILEHPKKYDLPCLWYDNIPVDRSLPLEKTFQWEEYEFTLFEQSGHTLFAVAILFEVDDKKIFAIGDQYQDSQGKPLSNYVYQNGFRSWDYIDSAQLIQENKPDLLLSGHWEPVDVTKTYLEKILKLGDELEELHQSILPSNRQELGVSRSIAEIYPYQTFVAKDSEFVELEVELYNPTEEKELITYSLVLPREWKKVIEEQTIELESKQTCKKRIKIQCQGLKPQRRSRIAVNVHLGNKQYGQVAEAFISVE</sequence>
<evidence type="ECO:0000259" key="1">
    <source>
        <dbReference type="SMART" id="SM00849"/>
    </source>
</evidence>
<gene>
    <name evidence="2" type="ORF">GI584_06200</name>
</gene>
<dbReference type="PANTHER" id="PTHR23131:SF0">
    <property type="entry name" value="ENDORIBONUCLEASE LACTB2"/>
    <property type="match status" value="1"/>
</dbReference>
<protein>
    <submittedName>
        <fullName evidence="2">MBL fold metallo-hydrolase</fullName>
    </submittedName>
</protein>
<reference evidence="2 3" key="1">
    <citation type="submission" date="2019-11" db="EMBL/GenBank/DDBJ databases">
        <title>Gracilibacillus salitolerans sp. nov., a moderate halophile isolated from a saline soil in northwest China.</title>
        <authorList>
            <person name="Gan L."/>
        </authorList>
    </citation>
    <scope>NUCLEOTIDE SEQUENCE [LARGE SCALE GENOMIC DNA]</scope>
    <source>
        <strain evidence="2 3">SCU50</strain>
    </source>
</reference>
<dbReference type="KEGG" id="grc:GI584_06200"/>
<dbReference type="CDD" id="cd06262">
    <property type="entry name" value="metallo-hydrolase-like_MBL-fold"/>
    <property type="match status" value="2"/>
</dbReference>
<dbReference type="GO" id="GO:0016787">
    <property type="term" value="F:hydrolase activity"/>
    <property type="evidence" value="ECO:0007669"/>
    <property type="project" value="UniProtKB-KW"/>
</dbReference>
<dbReference type="RefSeq" id="WP_153790641.1">
    <property type="nucleotide sequence ID" value="NZ_CP045915.1"/>
</dbReference>
<dbReference type="InterPro" id="IPR050662">
    <property type="entry name" value="Sec-metab_biosynth-thioest"/>
</dbReference>
<evidence type="ECO:0000313" key="3">
    <source>
        <dbReference type="Proteomes" id="UP000339690"/>
    </source>
</evidence>
<evidence type="ECO:0000313" key="2">
    <source>
        <dbReference type="EMBL" id="QGH33632.1"/>
    </source>
</evidence>
<feature type="domain" description="Metallo-beta-lactamase" evidence="1">
    <location>
        <begin position="14"/>
        <end position="207"/>
    </location>
</feature>